<sequence length="133" mass="15654">MSTVTTEQAREAMIQLYRGWVKAVGGPDKDYKFFDRHLADGWRYVDYFGVRRDKDEYLALVDTMTFYSQEMRQMEVRFIRDDLIIASGVYYALGEVKSGQKHDNTIIFSAVWELHDDVWRCLLHHTTRVPPAP</sequence>
<dbReference type="Pfam" id="PF14534">
    <property type="entry name" value="DUF4440"/>
    <property type="match status" value="1"/>
</dbReference>
<proteinExistence type="predicted"/>
<comment type="caution">
    <text evidence="2">The sequence shown here is derived from an EMBL/GenBank/DDBJ whole genome shotgun (WGS) entry which is preliminary data.</text>
</comment>
<keyword evidence="3" id="KW-1185">Reference proteome</keyword>
<dbReference type="InterPro" id="IPR032710">
    <property type="entry name" value="NTF2-like_dom_sf"/>
</dbReference>
<gene>
    <name evidence="2" type="ORF">CAP_6178</name>
</gene>
<evidence type="ECO:0000259" key="1">
    <source>
        <dbReference type="Pfam" id="PF14534"/>
    </source>
</evidence>
<dbReference type="OrthoDB" id="5518600at2"/>
<name>A0A017T1F5_9BACT</name>
<protein>
    <recommendedName>
        <fullName evidence="1">DUF4440 domain-containing protein</fullName>
    </recommendedName>
</protein>
<dbReference type="STRING" id="1192034.CAP_6178"/>
<dbReference type="SUPFAM" id="SSF54427">
    <property type="entry name" value="NTF2-like"/>
    <property type="match status" value="1"/>
</dbReference>
<organism evidence="2 3">
    <name type="scientific">Chondromyces apiculatus DSM 436</name>
    <dbReference type="NCBI Taxonomy" id="1192034"/>
    <lineage>
        <taxon>Bacteria</taxon>
        <taxon>Pseudomonadati</taxon>
        <taxon>Myxococcota</taxon>
        <taxon>Polyangia</taxon>
        <taxon>Polyangiales</taxon>
        <taxon>Polyangiaceae</taxon>
        <taxon>Chondromyces</taxon>
    </lineage>
</organism>
<feature type="domain" description="DUF4440" evidence="1">
    <location>
        <begin position="16"/>
        <end position="121"/>
    </location>
</feature>
<dbReference type="Gene3D" id="3.10.450.50">
    <property type="match status" value="1"/>
</dbReference>
<evidence type="ECO:0000313" key="2">
    <source>
        <dbReference type="EMBL" id="EYF03064.1"/>
    </source>
</evidence>
<accession>A0A017T1F5</accession>
<reference evidence="2 3" key="1">
    <citation type="submission" date="2013-05" db="EMBL/GenBank/DDBJ databases">
        <title>Genome assembly of Chondromyces apiculatus DSM 436.</title>
        <authorList>
            <person name="Sharma G."/>
            <person name="Khatri I."/>
            <person name="Kaur C."/>
            <person name="Mayilraj S."/>
            <person name="Subramanian S."/>
        </authorList>
    </citation>
    <scope>NUCLEOTIDE SEQUENCE [LARGE SCALE GENOMIC DNA]</scope>
    <source>
        <strain evidence="2 3">DSM 436</strain>
    </source>
</reference>
<dbReference type="EMBL" id="ASRX01000051">
    <property type="protein sequence ID" value="EYF03064.1"/>
    <property type="molecule type" value="Genomic_DNA"/>
</dbReference>
<dbReference type="Proteomes" id="UP000019678">
    <property type="component" value="Unassembled WGS sequence"/>
</dbReference>
<dbReference type="eggNOG" id="COG4319">
    <property type="taxonomic scope" value="Bacteria"/>
</dbReference>
<dbReference type="RefSeq" id="WP_052376141.1">
    <property type="nucleotide sequence ID" value="NZ_ASRX01000051.1"/>
</dbReference>
<evidence type="ECO:0000313" key="3">
    <source>
        <dbReference type="Proteomes" id="UP000019678"/>
    </source>
</evidence>
<dbReference type="AlphaFoldDB" id="A0A017T1F5"/>
<dbReference type="InterPro" id="IPR027843">
    <property type="entry name" value="DUF4440"/>
</dbReference>